<organism evidence="5 6">
    <name type="scientific">Dictyobacter aurantiacus</name>
    <dbReference type="NCBI Taxonomy" id="1936993"/>
    <lineage>
        <taxon>Bacteria</taxon>
        <taxon>Bacillati</taxon>
        <taxon>Chloroflexota</taxon>
        <taxon>Ktedonobacteria</taxon>
        <taxon>Ktedonobacterales</taxon>
        <taxon>Dictyobacteraceae</taxon>
        <taxon>Dictyobacter</taxon>
    </lineage>
</organism>
<accession>A0A401ZLM8</accession>
<keyword evidence="6" id="KW-1185">Reference proteome</keyword>
<dbReference type="GO" id="GO:0009279">
    <property type="term" value="C:cell outer membrane"/>
    <property type="evidence" value="ECO:0007669"/>
    <property type="project" value="TreeGrafter"/>
</dbReference>
<feature type="domain" description="Pectinesterase catalytic" evidence="4">
    <location>
        <begin position="60"/>
        <end position="125"/>
    </location>
</feature>
<evidence type="ECO:0000256" key="3">
    <source>
        <dbReference type="ARBA" id="ARBA00023085"/>
    </source>
</evidence>
<keyword evidence="2" id="KW-0378">Hydrolase</keyword>
<evidence type="ECO:0000256" key="2">
    <source>
        <dbReference type="ARBA" id="ARBA00022801"/>
    </source>
</evidence>
<evidence type="ECO:0000256" key="1">
    <source>
        <dbReference type="ARBA" id="ARBA00008891"/>
    </source>
</evidence>
<comment type="caution">
    <text evidence="5">The sequence shown here is derived from an EMBL/GenBank/DDBJ whole genome shotgun (WGS) entry which is preliminary data.</text>
</comment>
<dbReference type="InterPro" id="IPR011050">
    <property type="entry name" value="Pectin_lyase_fold/virulence"/>
</dbReference>
<dbReference type="GO" id="GO:0030599">
    <property type="term" value="F:pectinesterase activity"/>
    <property type="evidence" value="ECO:0007669"/>
    <property type="project" value="InterPro"/>
</dbReference>
<dbReference type="PANTHER" id="PTHR31321">
    <property type="entry name" value="ACYL-COA THIOESTER HYDROLASE YBHC-RELATED"/>
    <property type="match status" value="1"/>
</dbReference>
<evidence type="ECO:0000313" key="6">
    <source>
        <dbReference type="Proteomes" id="UP000287224"/>
    </source>
</evidence>
<dbReference type="SUPFAM" id="SSF51126">
    <property type="entry name" value="Pectin lyase-like"/>
    <property type="match status" value="1"/>
</dbReference>
<dbReference type="RefSeq" id="WP_160146107.1">
    <property type="nucleotide sequence ID" value="NZ_BIFQ01000001.1"/>
</dbReference>
<reference evidence="6" key="1">
    <citation type="submission" date="2018-12" db="EMBL/GenBank/DDBJ databases">
        <title>Tengunoibacter tsumagoiensis gen. nov., sp. nov., Dictyobacter kobayashii sp. nov., D. alpinus sp. nov., and D. joshuensis sp. nov. and description of Dictyobacteraceae fam. nov. within the order Ktedonobacterales isolated from Tengu-no-mugimeshi.</title>
        <authorList>
            <person name="Wang C.M."/>
            <person name="Zheng Y."/>
            <person name="Sakai Y."/>
            <person name="Toyoda A."/>
            <person name="Minakuchi Y."/>
            <person name="Abe K."/>
            <person name="Yokota A."/>
            <person name="Yabe S."/>
        </authorList>
    </citation>
    <scope>NUCLEOTIDE SEQUENCE [LARGE SCALE GENOMIC DNA]</scope>
    <source>
        <strain evidence="6">S-27</strain>
    </source>
</reference>
<evidence type="ECO:0000259" key="4">
    <source>
        <dbReference type="Pfam" id="PF01095"/>
    </source>
</evidence>
<sequence length="157" mass="16956">MIIAIKAGTYREVINIPATKPYITLLGGTARPEDTVITFDNWSRSPAPGGGTLGTSGSATATLNAHLGRPWPATSDARAQVTVRDTWLPAAISSSPWQNWTSPPVDWHTVRYAEYDNRGPGAGVNANRPQLTPAQAAQQTPFTYLLGQDNWTPEGWL</sequence>
<comment type="similarity">
    <text evidence="1">Belongs to the pectinesterase family.</text>
</comment>
<evidence type="ECO:0000313" key="5">
    <source>
        <dbReference type="EMBL" id="GCE07730.1"/>
    </source>
</evidence>
<dbReference type="AlphaFoldDB" id="A0A401ZLM8"/>
<keyword evidence="3" id="KW-0063">Aspartyl esterase</keyword>
<dbReference type="InterPro" id="IPR000070">
    <property type="entry name" value="Pectinesterase_cat"/>
</dbReference>
<dbReference type="OrthoDB" id="9804686at2"/>
<dbReference type="Gene3D" id="2.160.20.10">
    <property type="entry name" value="Single-stranded right-handed beta-helix, Pectin lyase-like"/>
    <property type="match status" value="2"/>
</dbReference>
<dbReference type="EMBL" id="BIFQ01000001">
    <property type="protein sequence ID" value="GCE07730.1"/>
    <property type="molecule type" value="Genomic_DNA"/>
</dbReference>
<dbReference type="PANTHER" id="PTHR31321:SF57">
    <property type="entry name" value="PECTINESTERASE 53-RELATED"/>
    <property type="match status" value="1"/>
</dbReference>
<dbReference type="GO" id="GO:0042545">
    <property type="term" value="P:cell wall modification"/>
    <property type="evidence" value="ECO:0007669"/>
    <property type="project" value="InterPro"/>
</dbReference>
<protein>
    <recommendedName>
        <fullName evidence="4">Pectinesterase catalytic domain-containing protein</fullName>
    </recommendedName>
</protein>
<dbReference type="InterPro" id="IPR012334">
    <property type="entry name" value="Pectin_lyas_fold"/>
</dbReference>
<proteinExistence type="inferred from homology"/>
<gene>
    <name evidence="5" type="ORF">KDAU_50590</name>
</gene>
<name>A0A401ZLM8_9CHLR</name>
<dbReference type="Pfam" id="PF01095">
    <property type="entry name" value="Pectinesterase"/>
    <property type="match status" value="1"/>
</dbReference>
<dbReference type="Proteomes" id="UP000287224">
    <property type="component" value="Unassembled WGS sequence"/>
</dbReference>